<feature type="domain" description="N-acetyltransferase" evidence="1">
    <location>
        <begin position="10"/>
        <end position="176"/>
    </location>
</feature>
<protein>
    <submittedName>
        <fullName evidence="2">Protein N-acetyltransferase, RimJ/RimL family</fullName>
    </submittedName>
</protein>
<evidence type="ECO:0000313" key="2">
    <source>
        <dbReference type="EMBL" id="SEQ39992.1"/>
    </source>
</evidence>
<dbReference type="Gene3D" id="3.40.630.30">
    <property type="match status" value="1"/>
</dbReference>
<dbReference type="PANTHER" id="PTHR43441">
    <property type="entry name" value="RIBOSOMAL-PROTEIN-SERINE ACETYLTRANSFERASE"/>
    <property type="match status" value="1"/>
</dbReference>
<dbReference type="InterPro" id="IPR016181">
    <property type="entry name" value="Acyl_CoA_acyltransferase"/>
</dbReference>
<keyword evidence="2" id="KW-0808">Transferase</keyword>
<evidence type="ECO:0000259" key="1">
    <source>
        <dbReference type="PROSITE" id="PS51186"/>
    </source>
</evidence>
<dbReference type="OrthoDB" id="9814648at2"/>
<proteinExistence type="predicted"/>
<name>A0A1H9FQ11_9PSEU</name>
<dbReference type="PROSITE" id="PS51186">
    <property type="entry name" value="GNAT"/>
    <property type="match status" value="1"/>
</dbReference>
<evidence type="ECO:0000313" key="3">
    <source>
        <dbReference type="Proteomes" id="UP000199028"/>
    </source>
</evidence>
<dbReference type="SUPFAM" id="SSF55729">
    <property type="entry name" value="Acyl-CoA N-acyltransferases (Nat)"/>
    <property type="match status" value="1"/>
</dbReference>
<reference evidence="3" key="1">
    <citation type="submission" date="2016-10" db="EMBL/GenBank/DDBJ databases">
        <authorList>
            <person name="Varghese N."/>
            <person name="Submissions S."/>
        </authorList>
    </citation>
    <scope>NUCLEOTIDE SEQUENCE [LARGE SCALE GENOMIC DNA]</scope>
    <source>
        <strain evidence="3">CGMCC 4.578</strain>
    </source>
</reference>
<dbReference type="EMBL" id="FOFT01000002">
    <property type="protein sequence ID" value="SEQ39992.1"/>
    <property type="molecule type" value="Genomic_DNA"/>
</dbReference>
<dbReference type="PANTHER" id="PTHR43441:SF11">
    <property type="entry name" value="RIBOSOMAL-PROTEIN-SERINE ACETYLTRANSFERASE"/>
    <property type="match status" value="1"/>
</dbReference>
<dbReference type="Proteomes" id="UP000199028">
    <property type="component" value="Unassembled WGS sequence"/>
</dbReference>
<gene>
    <name evidence="2" type="ORF">SAMN05216195_102331</name>
</gene>
<dbReference type="InterPro" id="IPR051908">
    <property type="entry name" value="Ribosomal_N-acetyltransferase"/>
</dbReference>
<dbReference type="GO" id="GO:1990189">
    <property type="term" value="F:protein N-terminal-serine acetyltransferase activity"/>
    <property type="evidence" value="ECO:0007669"/>
    <property type="project" value="TreeGrafter"/>
</dbReference>
<organism evidence="2 3">
    <name type="scientific">Lentzea flaviverrucosa</name>
    <dbReference type="NCBI Taxonomy" id="200379"/>
    <lineage>
        <taxon>Bacteria</taxon>
        <taxon>Bacillati</taxon>
        <taxon>Actinomycetota</taxon>
        <taxon>Actinomycetes</taxon>
        <taxon>Pseudonocardiales</taxon>
        <taxon>Pseudonocardiaceae</taxon>
        <taxon>Lentzea</taxon>
    </lineage>
</organism>
<dbReference type="Pfam" id="PF13302">
    <property type="entry name" value="Acetyltransf_3"/>
    <property type="match status" value="1"/>
</dbReference>
<dbReference type="InterPro" id="IPR000182">
    <property type="entry name" value="GNAT_dom"/>
</dbReference>
<dbReference type="RefSeq" id="WP_090063920.1">
    <property type="nucleotide sequence ID" value="NZ_FOFT01000002.1"/>
</dbReference>
<dbReference type="GO" id="GO:0008999">
    <property type="term" value="F:protein-N-terminal-alanine acetyltransferase activity"/>
    <property type="evidence" value="ECO:0007669"/>
    <property type="project" value="TreeGrafter"/>
</dbReference>
<keyword evidence="3" id="KW-1185">Reference proteome</keyword>
<dbReference type="GO" id="GO:0005737">
    <property type="term" value="C:cytoplasm"/>
    <property type="evidence" value="ECO:0007669"/>
    <property type="project" value="TreeGrafter"/>
</dbReference>
<dbReference type="AlphaFoldDB" id="A0A1H9FQ11"/>
<sequence length="188" mass="21302">MTSAWVGELVRLRGVEPEDWESFQRFDANTGDMRRADRVHPPRSGARQREWAQKTALGTPENDTMMLGVESLAEAALVGMLATDAVDYRAGRFTYGISIGTDHKGRGYATEAVRLLLNFMFGERRFHKCEASVWGFNEASIALHRKLGFTEEGRLRDHEFFAGRHHDVVLFGMTAAEFAARHPYPREI</sequence>
<accession>A0A1H9FQ11</accession>